<dbReference type="EMBL" id="GBXM01043543">
    <property type="protein sequence ID" value="JAH65034.1"/>
    <property type="molecule type" value="Transcribed_RNA"/>
</dbReference>
<proteinExistence type="predicted"/>
<dbReference type="AlphaFoldDB" id="A0A0E9UGM7"/>
<name>A0A0E9UGM7_ANGAN</name>
<protein>
    <submittedName>
        <fullName evidence="1">Uncharacterized protein</fullName>
    </submittedName>
</protein>
<organism evidence="1">
    <name type="scientific">Anguilla anguilla</name>
    <name type="common">European freshwater eel</name>
    <name type="synonym">Muraena anguilla</name>
    <dbReference type="NCBI Taxonomy" id="7936"/>
    <lineage>
        <taxon>Eukaryota</taxon>
        <taxon>Metazoa</taxon>
        <taxon>Chordata</taxon>
        <taxon>Craniata</taxon>
        <taxon>Vertebrata</taxon>
        <taxon>Euteleostomi</taxon>
        <taxon>Actinopterygii</taxon>
        <taxon>Neopterygii</taxon>
        <taxon>Teleostei</taxon>
        <taxon>Anguilliformes</taxon>
        <taxon>Anguillidae</taxon>
        <taxon>Anguilla</taxon>
    </lineage>
</organism>
<reference evidence="1" key="2">
    <citation type="journal article" date="2015" name="Fish Shellfish Immunol.">
        <title>Early steps in the European eel (Anguilla anguilla)-Vibrio vulnificus interaction in the gills: Role of the RtxA13 toxin.</title>
        <authorList>
            <person name="Callol A."/>
            <person name="Pajuelo D."/>
            <person name="Ebbesson L."/>
            <person name="Teles M."/>
            <person name="MacKenzie S."/>
            <person name="Amaro C."/>
        </authorList>
    </citation>
    <scope>NUCLEOTIDE SEQUENCE</scope>
</reference>
<evidence type="ECO:0000313" key="1">
    <source>
        <dbReference type="EMBL" id="JAH65034.1"/>
    </source>
</evidence>
<accession>A0A0E9UGM7</accession>
<reference evidence="1" key="1">
    <citation type="submission" date="2014-11" db="EMBL/GenBank/DDBJ databases">
        <authorList>
            <person name="Amaro Gonzalez C."/>
        </authorList>
    </citation>
    <scope>NUCLEOTIDE SEQUENCE</scope>
</reference>
<sequence length="46" mass="5076">MKLKSALWLLGQIRSSNAIDTSTHILKTHSYFISCPSVLSKASPPF</sequence>